<organism evidence="2 3">
    <name type="scientific">Stylosanthes scabra</name>
    <dbReference type="NCBI Taxonomy" id="79078"/>
    <lineage>
        <taxon>Eukaryota</taxon>
        <taxon>Viridiplantae</taxon>
        <taxon>Streptophyta</taxon>
        <taxon>Embryophyta</taxon>
        <taxon>Tracheophyta</taxon>
        <taxon>Spermatophyta</taxon>
        <taxon>Magnoliopsida</taxon>
        <taxon>eudicotyledons</taxon>
        <taxon>Gunneridae</taxon>
        <taxon>Pentapetalae</taxon>
        <taxon>rosids</taxon>
        <taxon>fabids</taxon>
        <taxon>Fabales</taxon>
        <taxon>Fabaceae</taxon>
        <taxon>Papilionoideae</taxon>
        <taxon>50 kb inversion clade</taxon>
        <taxon>dalbergioids sensu lato</taxon>
        <taxon>Dalbergieae</taxon>
        <taxon>Pterocarpus clade</taxon>
        <taxon>Stylosanthes</taxon>
    </lineage>
</organism>
<feature type="non-terminal residue" evidence="2">
    <location>
        <position position="1"/>
    </location>
</feature>
<evidence type="ECO:0000256" key="1">
    <source>
        <dbReference type="SAM" id="MobiDB-lite"/>
    </source>
</evidence>
<keyword evidence="3" id="KW-1185">Reference proteome</keyword>
<accession>A0ABU6S219</accession>
<sequence>RRFSPLSTPPSLHSPRRLHLVAACRLTGQPLFVASIHSPRRQTRRSGGGTGEEERKRQR</sequence>
<evidence type="ECO:0000313" key="3">
    <source>
        <dbReference type="Proteomes" id="UP001341840"/>
    </source>
</evidence>
<comment type="caution">
    <text evidence="2">The sequence shown here is derived from an EMBL/GenBank/DDBJ whole genome shotgun (WGS) entry which is preliminary data.</text>
</comment>
<evidence type="ECO:0000313" key="2">
    <source>
        <dbReference type="EMBL" id="MED6129863.1"/>
    </source>
</evidence>
<gene>
    <name evidence="2" type="ORF">PIB30_112258</name>
</gene>
<reference evidence="2 3" key="1">
    <citation type="journal article" date="2023" name="Plants (Basel)">
        <title>Bridging the Gap: Combining Genomics and Transcriptomics Approaches to Understand Stylosanthes scabra, an Orphan Legume from the Brazilian Caatinga.</title>
        <authorList>
            <person name="Ferreira-Neto J.R.C."/>
            <person name="da Silva M.D."/>
            <person name="Binneck E."/>
            <person name="de Melo N.F."/>
            <person name="da Silva R.H."/>
            <person name="de Melo A.L.T.M."/>
            <person name="Pandolfi V."/>
            <person name="Bustamante F.O."/>
            <person name="Brasileiro-Vidal A.C."/>
            <person name="Benko-Iseppon A.M."/>
        </authorList>
    </citation>
    <scope>NUCLEOTIDE SEQUENCE [LARGE SCALE GENOMIC DNA]</scope>
    <source>
        <tissue evidence="2">Leaves</tissue>
    </source>
</reference>
<protein>
    <submittedName>
        <fullName evidence="2">Uncharacterized protein</fullName>
    </submittedName>
</protein>
<dbReference type="EMBL" id="JASCZI010038056">
    <property type="protein sequence ID" value="MED6129863.1"/>
    <property type="molecule type" value="Genomic_DNA"/>
</dbReference>
<name>A0ABU6S219_9FABA</name>
<proteinExistence type="predicted"/>
<dbReference type="Proteomes" id="UP001341840">
    <property type="component" value="Unassembled WGS sequence"/>
</dbReference>
<feature type="region of interest" description="Disordered" evidence="1">
    <location>
        <begin position="34"/>
        <end position="59"/>
    </location>
</feature>